<name>A0A0G3GPN7_9CORY</name>
<dbReference type="Proteomes" id="UP000035368">
    <property type="component" value="Chromosome"/>
</dbReference>
<gene>
    <name evidence="1" type="ORF">CEPID_03375</name>
</gene>
<organism evidence="1 2">
    <name type="scientific">Corynebacterium epidermidicanis</name>
    <dbReference type="NCBI Taxonomy" id="1050174"/>
    <lineage>
        <taxon>Bacteria</taxon>
        <taxon>Bacillati</taxon>
        <taxon>Actinomycetota</taxon>
        <taxon>Actinomycetes</taxon>
        <taxon>Mycobacteriales</taxon>
        <taxon>Corynebacteriaceae</taxon>
        <taxon>Corynebacterium</taxon>
    </lineage>
</organism>
<dbReference type="KEGG" id="cei:CEPID_03375"/>
<accession>A0A0G3GPN7</accession>
<dbReference type="InterPro" id="IPR021456">
    <property type="entry name" value="DUF3107"/>
</dbReference>
<protein>
    <submittedName>
        <fullName evidence="1">Putative DUF3107 family protein</fullName>
    </submittedName>
</protein>
<sequence length="74" mass="7970">MDIKIGFTDSPRELTIATDASQDEVRAKVAAALEAESGVLELSDDRGRQYLVRNSRIAYVEIGAANARTVGFIG</sequence>
<proteinExistence type="predicted"/>
<dbReference type="EMBL" id="CP011541">
    <property type="protein sequence ID" value="AKK02555.1"/>
    <property type="molecule type" value="Genomic_DNA"/>
</dbReference>
<dbReference type="OrthoDB" id="3268468at2"/>
<dbReference type="Pfam" id="PF11305">
    <property type="entry name" value="DUF3107"/>
    <property type="match status" value="1"/>
</dbReference>
<dbReference type="PATRIC" id="fig|1050174.4.peg.686"/>
<dbReference type="AlphaFoldDB" id="A0A0G3GPN7"/>
<evidence type="ECO:0000313" key="2">
    <source>
        <dbReference type="Proteomes" id="UP000035368"/>
    </source>
</evidence>
<reference evidence="1 2" key="1">
    <citation type="submission" date="2015-05" db="EMBL/GenBank/DDBJ databases">
        <title>Complete genome sequence of Corynebacterium epidermidicanis DSM 45586, isolated from the skin of a dog suffering from pruritus.</title>
        <authorList>
            <person name="Ruckert C."/>
            <person name="Albersmeier A."/>
            <person name="Winkler A."/>
            <person name="Tauch A."/>
        </authorList>
    </citation>
    <scope>NUCLEOTIDE SEQUENCE [LARGE SCALE GENOMIC DNA]</scope>
    <source>
        <strain evidence="1 2">DSM 45586</strain>
    </source>
</reference>
<keyword evidence="2" id="KW-1185">Reference proteome</keyword>
<evidence type="ECO:0000313" key="1">
    <source>
        <dbReference type="EMBL" id="AKK02555.1"/>
    </source>
</evidence>
<dbReference type="RefSeq" id="WP_047239738.1">
    <property type="nucleotide sequence ID" value="NZ_CP011541.1"/>
</dbReference>
<dbReference type="STRING" id="1050174.CEPID_03375"/>